<accession>A0ABQ6FCY5</accession>
<dbReference type="Proteomes" id="UP001157167">
    <property type="component" value="Unassembled WGS sequence"/>
</dbReference>
<protein>
    <submittedName>
        <fullName evidence="2">Uncharacterized protein</fullName>
    </submittedName>
</protein>
<evidence type="ECO:0000256" key="1">
    <source>
        <dbReference type="SAM" id="Phobius"/>
    </source>
</evidence>
<keyword evidence="1" id="KW-0812">Transmembrane</keyword>
<name>A0ABQ6FCY5_9RHOO</name>
<comment type="caution">
    <text evidence="2">The sequence shown here is derived from an EMBL/GenBank/DDBJ whole genome shotgun (WGS) entry which is preliminary data.</text>
</comment>
<keyword evidence="1" id="KW-0472">Membrane</keyword>
<dbReference type="RefSeq" id="WP_284188658.1">
    <property type="nucleotide sequence ID" value="NZ_BSPX01000048.1"/>
</dbReference>
<keyword evidence="1" id="KW-1133">Transmembrane helix</keyword>
<dbReference type="EMBL" id="BSPX01000048">
    <property type="protein sequence ID" value="GLT23452.1"/>
    <property type="molecule type" value="Genomic_DNA"/>
</dbReference>
<gene>
    <name evidence="2" type="ORF">GCM10007933_29180</name>
</gene>
<evidence type="ECO:0000313" key="3">
    <source>
        <dbReference type="Proteomes" id="UP001157167"/>
    </source>
</evidence>
<proteinExistence type="predicted"/>
<organism evidence="2 3">
    <name type="scientific">Zoogloea oryzae</name>
    <dbReference type="NCBI Taxonomy" id="310767"/>
    <lineage>
        <taxon>Bacteria</taxon>
        <taxon>Pseudomonadati</taxon>
        <taxon>Pseudomonadota</taxon>
        <taxon>Betaproteobacteria</taxon>
        <taxon>Rhodocyclales</taxon>
        <taxon>Zoogloeaceae</taxon>
        <taxon>Zoogloea</taxon>
    </lineage>
</organism>
<sequence length="133" mass="14320">MNPTVTELNGSAPSWWAAHRLRYNIILLVAAPVSLAALLVVWWSFESRLPCLEITGFSLIFGGVLFLVGLGLANLCYFLGPISERVLRPKSLAVFRRRIFALGTGFSLILIFLPVIGNLIAAALGPTVGGHCG</sequence>
<reference evidence="3" key="1">
    <citation type="journal article" date="2019" name="Int. J. Syst. Evol. Microbiol.">
        <title>The Global Catalogue of Microorganisms (GCM) 10K type strain sequencing project: providing services to taxonomists for standard genome sequencing and annotation.</title>
        <authorList>
            <consortium name="The Broad Institute Genomics Platform"/>
            <consortium name="The Broad Institute Genome Sequencing Center for Infectious Disease"/>
            <person name="Wu L."/>
            <person name="Ma J."/>
        </authorList>
    </citation>
    <scope>NUCLEOTIDE SEQUENCE [LARGE SCALE GENOMIC DNA]</scope>
    <source>
        <strain evidence="3">NBRC 102407</strain>
    </source>
</reference>
<keyword evidence="3" id="KW-1185">Reference proteome</keyword>
<evidence type="ECO:0000313" key="2">
    <source>
        <dbReference type="EMBL" id="GLT23452.1"/>
    </source>
</evidence>
<feature type="transmembrane region" description="Helical" evidence="1">
    <location>
        <begin position="25"/>
        <end position="45"/>
    </location>
</feature>
<feature type="transmembrane region" description="Helical" evidence="1">
    <location>
        <begin position="57"/>
        <end position="79"/>
    </location>
</feature>
<feature type="transmembrane region" description="Helical" evidence="1">
    <location>
        <begin position="99"/>
        <end position="124"/>
    </location>
</feature>